<comment type="similarity">
    <text evidence="1 2">Belongs to the anti-sigma-factor antagonist family.</text>
</comment>
<dbReference type="InterPro" id="IPR003658">
    <property type="entry name" value="Anti-sigma_ant"/>
</dbReference>
<gene>
    <name evidence="4" type="ORF">GETHPA_06790</name>
</gene>
<dbReference type="Proteomes" id="UP001165089">
    <property type="component" value="Unassembled WGS sequence"/>
</dbReference>
<comment type="caution">
    <text evidence="4">The sequence shown here is derived from an EMBL/GenBank/DDBJ whole genome shotgun (WGS) entry which is preliminary data.</text>
</comment>
<evidence type="ECO:0000259" key="3">
    <source>
        <dbReference type="PROSITE" id="PS50801"/>
    </source>
</evidence>
<dbReference type="Pfam" id="PF01740">
    <property type="entry name" value="STAS"/>
    <property type="match status" value="1"/>
</dbReference>
<organism evidence="4 5">
    <name type="scientific">Geothrix rubra</name>
    <dbReference type="NCBI Taxonomy" id="2927977"/>
    <lineage>
        <taxon>Bacteria</taxon>
        <taxon>Pseudomonadati</taxon>
        <taxon>Acidobacteriota</taxon>
        <taxon>Holophagae</taxon>
        <taxon>Holophagales</taxon>
        <taxon>Holophagaceae</taxon>
        <taxon>Geothrix</taxon>
    </lineage>
</organism>
<dbReference type="RefSeq" id="WP_285722948.1">
    <property type="nucleotide sequence ID" value="NZ_BSDD01000001.1"/>
</dbReference>
<evidence type="ECO:0000313" key="4">
    <source>
        <dbReference type="EMBL" id="GLH69146.1"/>
    </source>
</evidence>
<dbReference type="EMBL" id="BSDD01000001">
    <property type="protein sequence ID" value="GLH69146.1"/>
    <property type="molecule type" value="Genomic_DNA"/>
</dbReference>
<dbReference type="PROSITE" id="PS50801">
    <property type="entry name" value="STAS"/>
    <property type="match status" value="1"/>
</dbReference>
<name>A0ABQ5Q4B5_9BACT</name>
<feature type="domain" description="STAS" evidence="3">
    <location>
        <begin position="14"/>
        <end position="103"/>
    </location>
</feature>
<dbReference type="PANTHER" id="PTHR33495:SF15">
    <property type="entry name" value="STAS DOMAIN-CONTAINING PROTEIN"/>
    <property type="match status" value="1"/>
</dbReference>
<proteinExistence type="inferred from homology"/>
<dbReference type="InterPro" id="IPR036513">
    <property type="entry name" value="STAS_dom_sf"/>
</dbReference>
<evidence type="ECO:0000256" key="2">
    <source>
        <dbReference type="RuleBase" id="RU003749"/>
    </source>
</evidence>
<dbReference type="Gene3D" id="3.30.750.24">
    <property type="entry name" value="STAS domain"/>
    <property type="match status" value="1"/>
</dbReference>
<evidence type="ECO:0000256" key="1">
    <source>
        <dbReference type="ARBA" id="ARBA00009013"/>
    </source>
</evidence>
<dbReference type="SUPFAM" id="SSF52091">
    <property type="entry name" value="SpoIIaa-like"/>
    <property type="match status" value="1"/>
</dbReference>
<protein>
    <recommendedName>
        <fullName evidence="2">Anti-sigma factor antagonist</fullName>
    </recommendedName>
</protein>
<dbReference type="PANTHER" id="PTHR33495">
    <property type="entry name" value="ANTI-SIGMA FACTOR ANTAGONIST TM_1081-RELATED-RELATED"/>
    <property type="match status" value="1"/>
</dbReference>
<dbReference type="InterPro" id="IPR002645">
    <property type="entry name" value="STAS_dom"/>
</dbReference>
<dbReference type="NCBIfam" id="TIGR00377">
    <property type="entry name" value="ant_ant_sig"/>
    <property type="match status" value="1"/>
</dbReference>
<accession>A0ABQ5Q4B5</accession>
<dbReference type="CDD" id="cd07043">
    <property type="entry name" value="STAS_anti-anti-sigma_factors"/>
    <property type="match status" value="1"/>
</dbReference>
<sequence>MTFAIRNDTQPGHLHLEGTFNFDGHAAFREATTTLLETRGLPAIVLDLSGVVYMDSAALGMLLLLRERAEAKGLKVVLSRPSPMVSGILQIVQFGKLFDIRET</sequence>
<reference evidence="4 5" key="1">
    <citation type="journal article" date="2023" name="Antonie Van Leeuwenhoek">
        <title>Mesoterricola silvestris gen. nov., sp. nov., Mesoterricola sediminis sp. nov., Geothrix oryzae sp. nov., Geothrix edaphica sp. nov., Geothrix rubra sp. nov., and Geothrix limicola sp. nov., six novel members of Acidobacteriota isolated from soils.</title>
        <authorList>
            <person name="Itoh H."/>
            <person name="Sugisawa Y."/>
            <person name="Mise K."/>
            <person name="Xu Z."/>
            <person name="Kuniyasu M."/>
            <person name="Ushijima N."/>
            <person name="Kawano K."/>
            <person name="Kobayashi E."/>
            <person name="Shiratori Y."/>
            <person name="Masuda Y."/>
            <person name="Senoo K."/>
        </authorList>
    </citation>
    <scope>NUCLEOTIDE SEQUENCE [LARGE SCALE GENOMIC DNA]</scope>
    <source>
        <strain evidence="4 5">Red803</strain>
    </source>
</reference>
<evidence type="ECO:0000313" key="5">
    <source>
        <dbReference type="Proteomes" id="UP001165089"/>
    </source>
</evidence>
<keyword evidence="5" id="KW-1185">Reference proteome</keyword>